<keyword evidence="3" id="KW-1185">Reference proteome</keyword>
<gene>
    <name evidence="2" type="ORF">J1N35_022023</name>
</gene>
<evidence type="ECO:0000256" key="1">
    <source>
        <dbReference type="SAM" id="MobiDB-lite"/>
    </source>
</evidence>
<feature type="non-terminal residue" evidence="2">
    <location>
        <position position="1"/>
    </location>
</feature>
<feature type="region of interest" description="Disordered" evidence="1">
    <location>
        <begin position="133"/>
        <end position="158"/>
    </location>
</feature>
<comment type="caution">
    <text evidence="2">The sequence shown here is derived from an EMBL/GenBank/DDBJ whole genome shotgun (WGS) entry which is preliminary data.</text>
</comment>
<accession>A0A9D3VGU1</accession>
<evidence type="ECO:0000313" key="2">
    <source>
        <dbReference type="EMBL" id="KAH1082262.1"/>
    </source>
</evidence>
<dbReference type="Proteomes" id="UP000828251">
    <property type="component" value="Unassembled WGS sequence"/>
</dbReference>
<sequence>KMIDTLEMLQQQLRMIEKYQLRLANDLGRAQEDVAIFWGYVRHYGDEDYRKRGRRGKIEFMHIESYKDDADMTQTTTPIDTTTTPNSIALMKEQERVVHQLIYDLTKSNTDDDDEVPINQLKRRRYRQAARKSVQANADEMERQLHYKHATRKSTQPN</sequence>
<evidence type="ECO:0000313" key="3">
    <source>
        <dbReference type="Proteomes" id="UP000828251"/>
    </source>
</evidence>
<dbReference type="EMBL" id="JAIQCV010000007">
    <property type="protein sequence ID" value="KAH1082262.1"/>
    <property type="molecule type" value="Genomic_DNA"/>
</dbReference>
<dbReference type="AlphaFoldDB" id="A0A9D3VGU1"/>
<name>A0A9D3VGU1_9ROSI</name>
<reference evidence="2 3" key="1">
    <citation type="journal article" date="2021" name="Plant Biotechnol. J.">
        <title>Multi-omics assisted identification of the key and species-specific regulatory components of drought-tolerant mechanisms in Gossypium stocksii.</title>
        <authorList>
            <person name="Yu D."/>
            <person name="Ke L."/>
            <person name="Zhang D."/>
            <person name="Wu Y."/>
            <person name="Sun Y."/>
            <person name="Mei J."/>
            <person name="Sun J."/>
            <person name="Sun Y."/>
        </authorList>
    </citation>
    <scope>NUCLEOTIDE SEQUENCE [LARGE SCALE GENOMIC DNA]</scope>
    <source>
        <strain evidence="3">cv. E1</strain>
        <tissue evidence="2">Leaf</tissue>
    </source>
</reference>
<proteinExistence type="predicted"/>
<protein>
    <submittedName>
        <fullName evidence="2">Uncharacterized protein</fullName>
    </submittedName>
</protein>
<organism evidence="2 3">
    <name type="scientific">Gossypium stocksii</name>
    <dbReference type="NCBI Taxonomy" id="47602"/>
    <lineage>
        <taxon>Eukaryota</taxon>
        <taxon>Viridiplantae</taxon>
        <taxon>Streptophyta</taxon>
        <taxon>Embryophyta</taxon>
        <taxon>Tracheophyta</taxon>
        <taxon>Spermatophyta</taxon>
        <taxon>Magnoliopsida</taxon>
        <taxon>eudicotyledons</taxon>
        <taxon>Gunneridae</taxon>
        <taxon>Pentapetalae</taxon>
        <taxon>rosids</taxon>
        <taxon>malvids</taxon>
        <taxon>Malvales</taxon>
        <taxon>Malvaceae</taxon>
        <taxon>Malvoideae</taxon>
        <taxon>Gossypium</taxon>
    </lineage>
</organism>